<dbReference type="PANTHER" id="PTHR33164:SF43">
    <property type="entry name" value="HTH-TYPE TRANSCRIPTIONAL REPRESSOR YETL"/>
    <property type="match status" value="1"/>
</dbReference>
<evidence type="ECO:0000313" key="3">
    <source>
        <dbReference type="Proteomes" id="UP000295807"/>
    </source>
</evidence>
<dbReference type="PROSITE" id="PS50995">
    <property type="entry name" value="HTH_MARR_2"/>
    <property type="match status" value="1"/>
</dbReference>
<dbReference type="RefSeq" id="WP_132127632.1">
    <property type="nucleotide sequence ID" value="NZ_CP042432.1"/>
</dbReference>
<dbReference type="InterPro" id="IPR039422">
    <property type="entry name" value="MarR/SlyA-like"/>
</dbReference>
<dbReference type="Proteomes" id="UP000295807">
    <property type="component" value="Unassembled WGS sequence"/>
</dbReference>
<sequence>MKIEDIIRQKEFRNEQERAWINMVYTFNRLTDRITMVLKQFGITQQQYNVLRILRGRKGEVSCCSDVKEVMLDKNPDLTRLCDRLVAKGLIKRELNELNRREVGLSITAEGLALLEQIQPELEKHNSFLYNLSAKEAAQLSLLLDKLRE</sequence>
<dbReference type="InterPro" id="IPR000835">
    <property type="entry name" value="HTH_MarR-typ"/>
</dbReference>
<dbReference type="GO" id="GO:0006950">
    <property type="term" value="P:response to stress"/>
    <property type="evidence" value="ECO:0007669"/>
    <property type="project" value="TreeGrafter"/>
</dbReference>
<protein>
    <submittedName>
        <fullName evidence="2">DNA-binding MarR family transcriptional regulator</fullName>
    </submittedName>
</protein>
<keyword evidence="2" id="KW-0238">DNA-binding</keyword>
<gene>
    <name evidence="2" type="ORF">EDD80_101376</name>
</gene>
<dbReference type="SMART" id="SM00347">
    <property type="entry name" value="HTH_MARR"/>
    <property type="match status" value="1"/>
</dbReference>
<dbReference type="OrthoDB" id="763883at2"/>
<dbReference type="PRINTS" id="PR00598">
    <property type="entry name" value="HTHMARR"/>
</dbReference>
<dbReference type="InterPro" id="IPR036388">
    <property type="entry name" value="WH-like_DNA-bd_sf"/>
</dbReference>
<reference evidence="2 3" key="1">
    <citation type="submission" date="2019-03" db="EMBL/GenBank/DDBJ databases">
        <title>Genomic Encyclopedia of Type Strains, Phase IV (KMG-IV): sequencing the most valuable type-strain genomes for metagenomic binning, comparative biology and taxonomic classification.</title>
        <authorList>
            <person name="Goeker M."/>
        </authorList>
    </citation>
    <scope>NUCLEOTIDE SEQUENCE [LARGE SCALE GENOMIC DNA]</scope>
    <source>
        <strain evidence="2 3">DSM 21100</strain>
    </source>
</reference>
<evidence type="ECO:0000313" key="2">
    <source>
        <dbReference type="EMBL" id="TCS90177.1"/>
    </source>
</evidence>
<dbReference type="AlphaFoldDB" id="A0A4R3KWK7"/>
<keyword evidence="3" id="KW-1185">Reference proteome</keyword>
<organism evidence="2 3">
    <name type="scientific">Anseongella ginsenosidimutans</name>
    <dbReference type="NCBI Taxonomy" id="496056"/>
    <lineage>
        <taxon>Bacteria</taxon>
        <taxon>Pseudomonadati</taxon>
        <taxon>Bacteroidota</taxon>
        <taxon>Sphingobacteriia</taxon>
        <taxon>Sphingobacteriales</taxon>
        <taxon>Sphingobacteriaceae</taxon>
        <taxon>Anseongella</taxon>
    </lineage>
</organism>
<dbReference type="InterPro" id="IPR036390">
    <property type="entry name" value="WH_DNA-bd_sf"/>
</dbReference>
<feature type="domain" description="HTH marR-type" evidence="1">
    <location>
        <begin position="1"/>
        <end position="149"/>
    </location>
</feature>
<proteinExistence type="predicted"/>
<dbReference type="SUPFAM" id="SSF46785">
    <property type="entry name" value="Winged helix' DNA-binding domain"/>
    <property type="match status" value="1"/>
</dbReference>
<dbReference type="Gene3D" id="1.10.10.10">
    <property type="entry name" value="Winged helix-like DNA-binding domain superfamily/Winged helix DNA-binding domain"/>
    <property type="match status" value="1"/>
</dbReference>
<dbReference type="EMBL" id="SMAD01000001">
    <property type="protein sequence ID" value="TCS90177.1"/>
    <property type="molecule type" value="Genomic_DNA"/>
</dbReference>
<dbReference type="PANTHER" id="PTHR33164">
    <property type="entry name" value="TRANSCRIPTIONAL REGULATOR, MARR FAMILY"/>
    <property type="match status" value="1"/>
</dbReference>
<dbReference type="GO" id="GO:0003677">
    <property type="term" value="F:DNA binding"/>
    <property type="evidence" value="ECO:0007669"/>
    <property type="project" value="UniProtKB-KW"/>
</dbReference>
<name>A0A4R3KWK7_9SPHI</name>
<accession>A0A4R3KWK7</accession>
<dbReference type="GO" id="GO:0003700">
    <property type="term" value="F:DNA-binding transcription factor activity"/>
    <property type="evidence" value="ECO:0007669"/>
    <property type="project" value="InterPro"/>
</dbReference>
<evidence type="ECO:0000259" key="1">
    <source>
        <dbReference type="PROSITE" id="PS50995"/>
    </source>
</evidence>
<comment type="caution">
    <text evidence="2">The sequence shown here is derived from an EMBL/GenBank/DDBJ whole genome shotgun (WGS) entry which is preliminary data.</text>
</comment>